<feature type="chain" id="PRO_5046191024" evidence="1">
    <location>
        <begin position="42"/>
        <end position="451"/>
    </location>
</feature>
<organism evidence="2 3">
    <name type="scientific">Novosphingobium organovorum</name>
    <dbReference type="NCBI Taxonomy" id="2930092"/>
    <lineage>
        <taxon>Bacteria</taxon>
        <taxon>Pseudomonadati</taxon>
        <taxon>Pseudomonadota</taxon>
        <taxon>Alphaproteobacteria</taxon>
        <taxon>Sphingomonadales</taxon>
        <taxon>Sphingomonadaceae</taxon>
        <taxon>Novosphingobium</taxon>
    </lineage>
</organism>
<keyword evidence="1" id="KW-0732">Signal</keyword>
<evidence type="ECO:0000256" key="1">
    <source>
        <dbReference type="SAM" id="SignalP"/>
    </source>
</evidence>
<dbReference type="RefSeq" id="WP_244023943.1">
    <property type="nucleotide sequence ID" value="NZ_JALHLF010000147.1"/>
</dbReference>
<dbReference type="SUPFAM" id="SSF51126">
    <property type="entry name" value="Pectin lyase-like"/>
    <property type="match status" value="1"/>
</dbReference>
<protein>
    <submittedName>
        <fullName evidence="2">Right-handed parallel beta-helix repeat-containing protein</fullName>
    </submittedName>
</protein>
<proteinExistence type="predicted"/>
<name>A0ABT0BJ92_9SPHN</name>
<comment type="caution">
    <text evidence="2">The sequence shown here is derived from an EMBL/GenBank/DDBJ whole genome shotgun (WGS) entry which is preliminary data.</text>
</comment>
<keyword evidence="3" id="KW-1185">Reference proteome</keyword>
<dbReference type="Proteomes" id="UP001162881">
    <property type="component" value="Unassembled WGS sequence"/>
</dbReference>
<reference evidence="2" key="1">
    <citation type="submission" date="2022-03" db="EMBL/GenBank/DDBJ databases">
        <title>Identification of a novel bacterium isolated from mangrove sediments.</title>
        <authorList>
            <person name="Pan X."/>
        </authorList>
    </citation>
    <scope>NUCLEOTIDE SEQUENCE</scope>
    <source>
        <strain evidence="2">B1949</strain>
    </source>
</reference>
<feature type="signal peptide" evidence="1">
    <location>
        <begin position="1"/>
        <end position="41"/>
    </location>
</feature>
<evidence type="ECO:0000313" key="3">
    <source>
        <dbReference type="Proteomes" id="UP001162881"/>
    </source>
</evidence>
<accession>A0ABT0BJ92</accession>
<gene>
    <name evidence="2" type="ORF">MTR62_19120</name>
</gene>
<sequence>MTQTVPPFAPPRRRAARIAVALTALTASLATSLVLSGTALAQSREVKAGDSWTVARTTRLDSLHIAPGGVITAPKGKIVTLSVDGRTAAIAPGDYQGSIVLAVAEPVAWTAFLGDKHYAVPAGLYVNDGKVDAARSLLTPAAGTIDAQKASNLSITSALPGFTGVIVEGDTHYTLDHPVITLSGNGVDDSIGYGAGIAVKGKAVVTINNPVIRAHGVVRTAIFVDGAAQVEVNGADIETWDGTLPADYTFSIEPGKMMEVPYGLGISGNVRATNVQGTSHVTYRNSRIRAEAWGALATDGAGPTALTVIDSTIETVRSGYGAYANGEAQDLFDNTVFRVTDYGLIVGGPGSATFTNGSFVSSGKYGVMMHQGTGGGVVRFEKGAAMVSARTAFLVKDRGTTIELDHARVVPGNGVLVQTMANDDPIMAAMMAAGPPPGGAPGAAPGGGAPG</sequence>
<feature type="non-terminal residue" evidence="2">
    <location>
        <position position="451"/>
    </location>
</feature>
<evidence type="ECO:0000313" key="2">
    <source>
        <dbReference type="EMBL" id="MCJ2184784.1"/>
    </source>
</evidence>
<dbReference type="InterPro" id="IPR011050">
    <property type="entry name" value="Pectin_lyase_fold/virulence"/>
</dbReference>
<dbReference type="EMBL" id="JALHLF010000147">
    <property type="protein sequence ID" value="MCJ2184784.1"/>
    <property type="molecule type" value="Genomic_DNA"/>
</dbReference>